<gene>
    <name evidence="2" type="ORF">GS597_01395</name>
</gene>
<organism evidence="2 3">
    <name type="scientific">Petrachloros mirabilis ULC683</name>
    <dbReference type="NCBI Taxonomy" id="2781853"/>
    <lineage>
        <taxon>Bacteria</taxon>
        <taxon>Bacillati</taxon>
        <taxon>Cyanobacteriota</taxon>
        <taxon>Cyanophyceae</taxon>
        <taxon>Synechococcales</taxon>
        <taxon>Petrachlorosaceae</taxon>
        <taxon>Petrachloros</taxon>
        <taxon>Petrachloros mirabilis</taxon>
    </lineage>
</organism>
<dbReference type="Proteomes" id="UP000607397">
    <property type="component" value="Unassembled WGS sequence"/>
</dbReference>
<evidence type="ECO:0000256" key="1">
    <source>
        <dbReference type="SAM" id="Coils"/>
    </source>
</evidence>
<dbReference type="Pfam" id="PF11985">
    <property type="entry name" value="Phage_Mu_Gp27"/>
    <property type="match status" value="1"/>
</dbReference>
<name>A0A8K2AGS2_9CYAN</name>
<dbReference type="AlphaFoldDB" id="A0A8K2AGS2"/>
<sequence length="177" mass="19839">MGRKSKIFTALSETRRDELNQRLIVSGFTNYDELELWLRGLGHDISKSSIHRYAQRYEDAIAAASVTAQQLRSLVEAVGDDALSLGEGAYMLAINKAVEVLLSLNLEEQKISLTQLLKNIADLNKSAVPLKKYATETRERLAAKFAALEKEAETKTSKRTIDPETLRIIREEVYGLV</sequence>
<evidence type="ECO:0000313" key="2">
    <source>
        <dbReference type="EMBL" id="NCJ05194.1"/>
    </source>
</evidence>
<reference evidence="2" key="1">
    <citation type="submission" date="2019-12" db="EMBL/GenBank/DDBJ databases">
        <title>High-Quality draft genome sequences of three cyanobacteria isolated from the limestone walls of the Old Cathedral of Coimbra.</title>
        <authorList>
            <person name="Tiago I."/>
            <person name="Soares F."/>
            <person name="Portugal A."/>
        </authorList>
    </citation>
    <scope>NUCLEOTIDE SEQUENCE [LARGE SCALE GENOMIC DNA]</scope>
    <source>
        <strain evidence="2">C</strain>
    </source>
</reference>
<evidence type="ECO:0000313" key="3">
    <source>
        <dbReference type="Proteomes" id="UP000607397"/>
    </source>
</evidence>
<keyword evidence="3" id="KW-1185">Reference proteome</keyword>
<dbReference type="InterPro" id="IPR021874">
    <property type="entry name" value="Phage_Mu_Gp27"/>
</dbReference>
<feature type="coiled-coil region" evidence="1">
    <location>
        <begin position="106"/>
        <end position="158"/>
    </location>
</feature>
<dbReference type="RefSeq" id="WP_161823674.1">
    <property type="nucleotide sequence ID" value="NZ_WVIC01000002.1"/>
</dbReference>
<accession>A0A8K2AGS2</accession>
<keyword evidence="1" id="KW-0175">Coiled coil</keyword>
<proteinExistence type="predicted"/>
<protein>
    <submittedName>
        <fullName evidence="2">DUF3486 family protein</fullName>
    </submittedName>
</protein>
<dbReference type="EMBL" id="WVIC01000002">
    <property type="protein sequence ID" value="NCJ05194.1"/>
    <property type="molecule type" value="Genomic_DNA"/>
</dbReference>
<comment type="caution">
    <text evidence="2">The sequence shown here is derived from an EMBL/GenBank/DDBJ whole genome shotgun (WGS) entry which is preliminary data.</text>
</comment>